<evidence type="ECO:0000256" key="3">
    <source>
        <dbReference type="ARBA" id="ARBA00022729"/>
    </source>
</evidence>
<evidence type="ECO:0000259" key="7">
    <source>
        <dbReference type="Pfam" id="PF00345"/>
    </source>
</evidence>
<keyword evidence="4" id="KW-0574">Periplasm</keyword>
<dbReference type="InterPro" id="IPR050643">
    <property type="entry name" value="Periplasmic_pilus_chap"/>
</dbReference>
<dbReference type="AlphaFoldDB" id="A0A3M5P7K3"/>
<feature type="domain" description="Pili assembly chaperone C-terminal" evidence="8">
    <location>
        <begin position="175"/>
        <end position="235"/>
    </location>
</feature>
<comment type="similarity">
    <text evidence="2">Belongs to the periplasmic pilus chaperone family.</text>
</comment>
<feature type="chain" id="PRO_5018296250" evidence="6">
    <location>
        <begin position="24"/>
        <end position="261"/>
    </location>
</feature>
<dbReference type="InterPro" id="IPR001829">
    <property type="entry name" value="Pili_assmbl_chaperone_bac"/>
</dbReference>
<dbReference type="InterPro" id="IPR036316">
    <property type="entry name" value="Pili_assmbl_chap_C_dom_sf"/>
</dbReference>
<sequence length="261" mass="28471">MIRVMGWQSAVMLGLLLVVSAQAQGALSLAGTRLIFDGQYREASLEVRNRGGSDVLVQAWLSDPGDDDATPLPQRRPVPFVVTPPLSRLTGGARQIVRVLYQGAGMASDRESLLHLYVLEVPQRRTGVRQVNIALRRRINLFYRPVGLAGDPADTAGQLVWSIAADVRGNMMLHVSNPTVYHAALETLVLDGEPISDDALLPPGGQLDFRLPASKRLLTEQRLKFRALTDYGGQRSFCTRLNGQASSSADLLDNTSPQDEC</sequence>
<dbReference type="GO" id="GO:0071555">
    <property type="term" value="P:cell wall organization"/>
    <property type="evidence" value="ECO:0007669"/>
    <property type="project" value="InterPro"/>
</dbReference>
<dbReference type="SUPFAM" id="SSF49584">
    <property type="entry name" value="Periplasmic chaperone C-domain"/>
    <property type="match status" value="1"/>
</dbReference>
<dbReference type="PANTHER" id="PTHR30251">
    <property type="entry name" value="PILUS ASSEMBLY CHAPERONE"/>
    <property type="match status" value="1"/>
</dbReference>
<dbReference type="InterPro" id="IPR013783">
    <property type="entry name" value="Ig-like_fold"/>
</dbReference>
<reference evidence="9 10" key="1">
    <citation type="submission" date="2018-08" db="EMBL/GenBank/DDBJ databases">
        <title>Recombination of ecologically and evolutionarily significant loci maintains genetic cohesion in the Pseudomonas syringae species complex.</title>
        <authorList>
            <person name="Dillon M."/>
            <person name="Thakur S."/>
            <person name="Almeida R.N.D."/>
            <person name="Weir B.S."/>
            <person name="Guttman D.S."/>
        </authorList>
    </citation>
    <scope>NUCLEOTIDE SEQUENCE [LARGE SCALE GENOMIC DNA]</scope>
    <source>
        <strain evidence="9 10">ICMP 19473</strain>
    </source>
</reference>
<dbReference type="PANTHER" id="PTHR30251:SF2">
    <property type="entry name" value="FIMBRIAL CHAPERONE YADV-RELATED"/>
    <property type="match status" value="1"/>
</dbReference>
<keyword evidence="5" id="KW-0143">Chaperone</keyword>
<dbReference type="OrthoDB" id="9131059at2"/>
<dbReference type="InterPro" id="IPR016147">
    <property type="entry name" value="Pili_assmbl_chaperone_N"/>
</dbReference>
<evidence type="ECO:0000313" key="10">
    <source>
        <dbReference type="Proteomes" id="UP000273854"/>
    </source>
</evidence>
<dbReference type="SUPFAM" id="SSF49354">
    <property type="entry name" value="PapD-like"/>
    <property type="match status" value="1"/>
</dbReference>
<accession>A0A3M5P7K3</accession>
<comment type="subcellular location">
    <subcellularLocation>
        <location evidence="1">Periplasm</location>
    </subcellularLocation>
</comment>
<name>A0A3M5P7K3_PSEVI</name>
<dbReference type="Pfam" id="PF02753">
    <property type="entry name" value="PapD_C"/>
    <property type="match status" value="1"/>
</dbReference>
<proteinExistence type="inferred from homology"/>
<dbReference type="GO" id="GO:0030288">
    <property type="term" value="C:outer membrane-bounded periplasmic space"/>
    <property type="evidence" value="ECO:0007669"/>
    <property type="project" value="InterPro"/>
</dbReference>
<evidence type="ECO:0000256" key="1">
    <source>
        <dbReference type="ARBA" id="ARBA00004418"/>
    </source>
</evidence>
<dbReference type="RefSeq" id="WP_122208804.1">
    <property type="nucleotide sequence ID" value="NZ_RBTP01000042.1"/>
</dbReference>
<dbReference type="Gene3D" id="2.60.40.10">
    <property type="entry name" value="Immunoglobulins"/>
    <property type="match status" value="2"/>
</dbReference>
<dbReference type="Proteomes" id="UP000273854">
    <property type="component" value="Unassembled WGS sequence"/>
</dbReference>
<dbReference type="InterPro" id="IPR016148">
    <property type="entry name" value="Pili_assmbl_chaperone_C"/>
</dbReference>
<organism evidence="9 10">
    <name type="scientific">Pseudomonas viridiflava</name>
    <name type="common">Phytomonas viridiflava</name>
    <dbReference type="NCBI Taxonomy" id="33069"/>
    <lineage>
        <taxon>Bacteria</taxon>
        <taxon>Pseudomonadati</taxon>
        <taxon>Pseudomonadota</taxon>
        <taxon>Gammaproteobacteria</taxon>
        <taxon>Pseudomonadales</taxon>
        <taxon>Pseudomonadaceae</taxon>
        <taxon>Pseudomonas</taxon>
    </lineage>
</organism>
<evidence type="ECO:0000259" key="8">
    <source>
        <dbReference type="Pfam" id="PF02753"/>
    </source>
</evidence>
<keyword evidence="3 6" id="KW-0732">Signal</keyword>
<dbReference type="EMBL" id="RBTP01000042">
    <property type="protein sequence ID" value="RMT80528.1"/>
    <property type="molecule type" value="Genomic_DNA"/>
</dbReference>
<comment type="caution">
    <text evidence="9">The sequence shown here is derived from an EMBL/GenBank/DDBJ whole genome shotgun (WGS) entry which is preliminary data.</text>
</comment>
<evidence type="ECO:0000313" key="9">
    <source>
        <dbReference type="EMBL" id="RMT80528.1"/>
    </source>
</evidence>
<protein>
    <submittedName>
        <fullName evidence="9">Pili assembly chaperone</fullName>
    </submittedName>
</protein>
<evidence type="ECO:0000256" key="6">
    <source>
        <dbReference type="SAM" id="SignalP"/>
    </source>
</evidence>
<dbReference type="InterPro" id="IPR008962">
    <property type="entry name" value="PapD-like_sf"/>
</dbReference>
<gene>
    <name evidence="9" type="ORF">ALP40_00790</name>
</gene>
<evidence type="ECO:0000256" key="2">
    <source>
        <dbReference type="ARBA" id="ARBA00007399"/>
    </source>
</evidence>
<evidence type="ECO:0000256" key="5">
    <source>
        <dbReference type="ARBA" id="ARBA00023186"/>
    </source>
</evidence>
<evidence type="ECO:0000256" key="4">
    <source>
        <dbReference type="ARBA" id="ARBA00022764"/>
    </source>
</evidence>
<feature type="signal peptide" evidence="6">
    <location>
        <begin position="1"/>
        <end position="23"/>
    </location>
</feature>
<dbReference type="Pfam" id="PF00345">
    <property type="entry name" value="PapD_N"/>
    <property type="match status" value="1"/>
</dbReference>
<dbReference type="PRINTS" id="PR00969">
    <property type="entry name" value="CHAPERONPILI"/>
</dbReference>
<feature type="domain" description="Pili assembly chaperone N-terminal" evidence="7">
    <location>
        <begin position="27"/>
        <end position="148"/>
    </location>
</feature>